<keyword evidence="14" id="KW-0675">Receptor</keyword>
<dbReference type="InterPro" id="IPR001480">
    <property type="entry name" value="Bulb-type_lectin_dom"/>
</dbReference>
<evidence type="ECO:0000313" key="24">
    <source>
        <dbReference type="Proteomes" id="UP001359559"/>
    </source>
</evidence>
<dbReference type="InterPro" id="IPR017441">
    <property type="entry name" value="Protein_kinase_ATP_BS"/>
</dbReference>
<dbReference type="Pfam" id="PF00954">
    <property type="entry name" value="S_locus_glycop"/>
    <property type="match status" value="1"/>
</dbReference>
<dbReference type="PROSITE" id="PS50011">
    <property type="entry name" value="PROTEIN_KINASE_DOM"/>
    <property type="match status" value="1"/>
</dbReference>
<comment type="caution">
    <text evidence="23">The sequence shown here is derived from an EMBL/GenBank/DDBJ whole genome shotgun (WGS) entry which is preliminary data.</text>
</comment>
<dbReference type="EC" id="2.7.11.1" evidence="18"/>
<evidence type="ECO:0000259" key="22">
    <source>
        <dbReference type="PROSITE" id="PS50011"/>
    </source>
</evidence>
<sequence length="784" mass="88007">MSLAIFLTCIIALNLQLNGLHAIELNTSIIAGSNSTWKSLSAEFEFGFYSLPSGLFLVGIWFAKIPEPERRLVWWYQTPPLEQNSVIQLTSAGQLVVSYPNGTTAQNIYDGGDSASSAHMQDDGNFVMKNSDLRSVWESFNFPSDTILPNQTLQSNQILYSKAKGASNYSNGNFMLQMQGDGNLALKAYQWSDRAYWYTSTTSFPNVNLVFNATTALMYLVSGTRNIYSLTNSTLTPVNDYYHRATIDENGNFQQYVYHKRNGTEWRRVWRAEEDPCLVDAVCGMYGLCTSPDNESVNCECVEGYTPLDQDDVSKGCHPEAVINYCAEPSMMNFQLQVFDDTEFQPYPDFGRVTNVDLEGCKKSVMDDCNIIAATYNASTSTCSKKMMPLLNARRSSSSKGQKALLKVPTSVVTSKVGKKKSFNVRVFLKVMIAVSATLACFFGALAVYYHPFAQRLTRRKKYLNATAIGINFREFTFQELRDATDGFRRILGKGASGSVYQGTLIIDDAEIGIAVKKLEKKVEKSEGEFMTELKIIGRTHHRNLVRLFGFCIEGNHRLLVYELMPNGALSSFLFGKGERPQWGQRVEIALEVARGLLYLHEECETQIIHCDIKPQNVLLDANHTAKIADFGLSKILNKDQSRTSTNFRGTIGYIAPEWLRSAPITAKVDIYSFGVMLLEIICCRRHVESGQGENDSEEEDLVLSNWVLRCTVSKKLEVVVSHDSDVLNDFKRFEQMAMIGLWCVHPSSALRPSMKQVMQMLDGTVEVGVPPLLFEHMMAYQSL</sequence>
<evidence type="ECO:0000256" key="20">
    <source>
        <dbReference type="SAM" id="Phobius"/>
    </source>
</evidence>
<dbReference type="GO" id="GO:0004674">
    <property type="term" value="F:protein serine/threonine kinase activity"/>
    <property type="evidence" value="ECO:0007669"/>
    <property type="project" value="UniProtKB-KW"/>
</dbReference>
<keyword evidence="13" id="KW-1015">Disulfide bond</keyword>
<dbReference type="Gene3D" id="2.90.10.10">
    <property type="entry name" value="Bulb-type lectin domain"/>
    <property type="match status" value="1"/>
</dbReference>
<comment type="catalytic activity">
    <reaction evidence="17 18">
        <text>L-seryl-[protein] + ATP = O-phospho-L-seryl-[protein] + ADP + H(+)</text>
        <dbReference type="Rhea" id="RHEA:17989"/>
        <dbReference type="Rhea" id="RHEA-COMP:9863"/>
        <dbReference type="Rhea" id="RHEA-COMP:11604"/>
        <dbReference type="ChEBI" id="CHEBI:15378"/>
        <dbReference type="ChEBI" id="CHEBI:29999"/>
        <dbReference type="ChEBI" id="CHEBI:30616"/>
        <dbReference type="ChEBI" id="CHEBI:83421"/>
        <dbReference type="ChEBI" id="CHEBI:456216"/>
        <dbReference type="EC" id="2.7.11.1"/>
    </reaction>
</comment>
<protein>
    <recommendedName>
        <fullName evidence="18">Receptor-like serine/threonine-protein kinase</fullName>
        <ecNumber evidence="18">2.7.11.1</ecNumber>
    </recommendedName>
</protein>
<keyword evidence="2 18" id="KW-0723">Serine/threonine-protein kinase</keyword>
<dbReference type="SMART" id="SM00108">
    <property type="entry name" value="B_lectin"/>
    <property type="match status" value="1"/>
</dbReference>
<evidence type="ECO:0000256" key="11">
    <source>
        <dbReference type="ARBA" id="ARBA00022989"/>
    </source>
</evidence>
<evidence type="ECO:0000256" key="21">
    <source>
        <dbReference type="SAM" id="SignalP"/>
    </source>
</evidence>
<accession>A0AAN9K0Q1</accession>
<dbReference type="InterPro" id="IPR000858">
    <property type="entry name" value="S_locus_glycoprot_dom"/>
</dbReference>
<keyword evidence="6 21" id="KW-0732">Signal</keyword>
<dbReference type="Pfam" id="PF00069">
    <property type="entry name" value="Pkinase"/>
    <property type="match status" value="1"/>
</dbReference>
<dbReference type="InterPro" id="IPR008271">
    <property type="entry name" value="Ser/Thr_kinase_AS"/>
</dbReference>
<evidence type="ECO:0000256" key="1">
    <source>
        <dbReference type="ARBA" id="ARBA00004479"/>
    </source>
</evidence>
<evidence type="ECO:0000256" key="8">
    <source>
        <dbReference type="ARBA" id="ARBA00022741"/>
    </source>
</evidence>
<dbReference type="PIRSF" id="PIRSF000641">
    <property type="entry name" value="SRK"/>
    <property type="match status" value="1"/>
</dbReference>
<evidence type="ECO:0000256" key="2">
    <source>
        <dbReference type="ARBA" id="ARBA00022527"/>
    </source>
</evidence>
<keyword evidence="24" id="KW-1185">Reference proteome</keyword>
<name>A0AAN9K0Q1_CLITE</name>
<gene>
    <name evidence="23" type="ORF">RJT34_05105</name>
</gene>
<dbReference type="GO" id="GO:0048544">
    <property type="term" value="P:recognition of pollen"/>
    <property type="evidence" value="ECO:0007669"/>
    <property type="project" value="InterPro"/>
</dbReference>
<evidence type="ECO:0000313" key="23">
    <source>
        <dbReference type="EMBL" id="KAK7308835.1"/>
    </source>
</evidence>
<dbReference type="SUPFAM" id="SSF56112">
    <property type="entry name" value="Protein kinase-like (PK-like)"/>
    <property type="match status" value="1"/>
</dbReference>
<feature type="binding site" evidence="19">
    <location>
        <position position="518"/>
    </location>
    <ligand>
        <name>ATP</name>
        <dbReference type="ChEBI" id="CHEBI:30616"/>
    </ligand>
</feature>
<evidence type="ECO:0000256" key="3">
    <source>
        <dbReference type="ARBA" id="ARBA00022536"/>
    </source>
</evidence>
<proteinExistence type="inferred from homology"/>
<keyword evidence="11 20" id="KW-1133">Transmembrane helix</keyword>
<comment type="subcellular location">
    <subcellularLocation>
        <location evidence="1">Membrane</location>
        <topology evidence="1">Single-pass type I membrane protein</topology>
    </subcellularLocation>
</comment>
<dbReference type="Pfam" id="PF01453">
    <property type="entry name" value="B_lectin"/>
    <property type="match status" value="1"/>
</dbReference>
<keyword evidence="9 18" id="KW-0418">Kinase</keyword>
<evidence type="ECO:0000256" key="19">
    <source>
        <dbReference type="PROSITE-ProRule" id="PRU10141"/>
    </source>
</evidence>
<evidence type="ECO:0000256" key="17">
    <source>
        <dbReference type="ARBA" id="ARBA00048679"/>
    </source>
</evidence>
<keyword evidence="8 18" id="KW-0547">Nucleotide-binding</keyword>
<dbReference type="PANTHER" id="PTHR47976">
    <property type="entry name" value="G-TYPE LECTIN S-RECEPTOR-LIKE SERINE/THREONINE-PROTEIN KINASE SD2-5"/>
    <property type="match status" value="1"/>
</dbReference>
<dbReference type="Gene3D" id="2.90.10.30">
    <property type="match status" value="1"/>
</dbReference>
<dbReference type="FunFam" id="1.10.510.10:FF:000237">
    <property type="entry name" value="G-type lectin S-receptor-like serine/threonine-protein kinase"/>
    <property type="match status" value="1"/>
</dbReference>
<dbReference type="Proteomes" id="UP001359559">
    <property type="component" value="Unassembled WGS sequence"/>
</dbReference>
<dbReference type="Gene3D" id="1.10.510.10">
    <property type="entry name" value="Transferase(Phosphotransferase) domain 1"/>
    <property type="match status" value="1"/>
</dbReference>
<evidence type="ECO:0000256" key="10">
    <source>
        <dbReference type="ARBA" id="ARBA00022840"/>
    </source>
</evidence>
<evidence type="ECO:0000256" key="12">
    <source>
        <dbReference type="ARBA" id="ARBA00023136"/>
    </source>
</evidence>
<feature type="domain" description="Protein kinase" evidence="22">
    <location>
        <begin position="486"/>
        <end position="774"/>
    </location>
</feature>
<comment type="catalytic activity">
    <reaction evidence="16 18">
        <text>L-threonyl-[protein] + ATP = O-phospho-L-threonyl-[protein] + ADP + H(+)</text>
        <dbReference type="Rhea" id="RHEA:46608"/>
        <dbReference type="Rhea" id="RHEA-COMP:11060"/>
        <dbReference type="Rhea" id="RHEA-COMP:11605"/>
        <dbReference type="ChEBI" id="CHEBI:15378"/>
        <dbReference type="ChEBI" id="CHEBI:30013"/>
        <dbReference type="ChEBI" id="CHEBI:30616"/>
        <dbReference type="ChEBI" id="CHEBI:61977"/>
        <dbReference type="ChEBI" id="CHEBI:456216"/>
        <dbReference type="EC" id="2.7.11.1"/>
    </reaction>
</comment>
<feature type="transmembrane region" description="Helical" evidence="20">
    <location>
        <begin position="427"/>
        <end position="450"/>
    </location>
</feature>
<evidence type="ECO:0000256" key="6">
    <source>
        <dbReference type="ARBA" id="ARBA00022729"/>
    </source>
</evidence>
<evidence type="ECO:0000256" key="14">
    <source>
        <dbReference type="ARBA" id="ARBA00023170"/>
    </source>
</evidence>
<dbReference type="SMART" id="SM00220">
    <property type="entry name" value="S_TKc"/>
    <property type="match status" value="1"/>
</dbReference>
<reference evidence="23 24" key="1">
    <citation type="submission" date="2024-01" db="EMBL/GenBank/DDBJ databases">
        <title>The genomes of 5 underutilized Papilionoideae crops provide insights into root nodulation and disease resistance.</title>
        <authorList>
            <person name="Yuan L."/>
        </authorList>
    </citation>
    <scope>NUCLEOTIDE SEQUENCE [LARGE SCALE GENOMIC DNA]</scope>
    <source>
        <strain evidence="23">LY-2023</strain>
        <tissue evidence="23">Leaf</tissue>
    </source>
</reference>
<evidence type="ECO:0000256" key="4">
    <source>
        <dbReference type="ARBA" id="ARBA00022679"/>
    </source>
</evidence>
<dbReference type="PANTHER" id="PTHR47976:SF64">
    <property type="entry name" value="RECEPTOR-LIKE SERINE_THREONINE-PROTEIN KINASE"/>
    <property type="match status" value="1"/>
</dbReference>
<comment type="similarity">
    <text evidence="18">Belongs to the protein kinase superfamily. Ser/Thr protein kinase family.</text>
</comment>
<evidence type="ECO:0000256" key="5">
    <source>
        <dbReference type="ARBA" id="ARBA00022692"/>
    </source>
</evidence>
<organism evidence="23 24">
    <name type="scientific">Clitoria ternatea</name>
    <name type="common">Butterfly pea</name>
    <dbReference type="NCBI Taxonomy" id="43366"/>
    <lineage>
        <taxon>Eukaryota</taxon>
        <taxon>Viridiplantae</taxon>
        <taxon>Streptophyta</taxon>
        <taxon>Embryophyta</taxon>
        <taxon>Tracheophyta</taxon>
        <taxon>Spermatophyta</taxon>
        <taxon>Magnoliopsida</taxon>
        <taxon>eudicotyledons</taxon>
        <taxon>Gunneridae</taxon>
        <taxon>Pentapetalae</taxon>
        <taxon>rosids</taxon>
        <taxon>fabids</taxon>
        <taxon>Fabales</taxon>
        <taxon>Fabaceae</taxon>
        <taxon>Papilionoideae</taxon>
        <taxon>50 kb inversion clade</taxon>
        <taxon>NPAAA clade</taxon>
        <taxon>indigoferoid/millettioid clade</taxon>
        <taxon>Phaseoleae</taxon>
        <taxon>Clitoria</taxon>
    </lineage>
</organism>
<dbReference type="PROSITE" id="PS00108">
    <property type="entry name" value="PROTEIN_KINASE_ST"/>
    <property type="match status" value="1"/>
</dbReference>
<dbReference type="Gene3D" id="3.30.200.20">
    <property type="entry name" value="Phosphorylase Kinase, domain 1"/>
    <property type="match status" value="1"/>
</dbReference>
<dbReference type="InterPro" id="IPR051343">
    <property type="entry name" value="G-type_lectin_kinases/EP1-like"/>
</dbReference>
<evidence type="ECO:0000256" key="7">
    <source>
        <dbReference type="ARBA" id="ARBA00022734"/>
    </source>
</evidence>
<evidence type="ECO:0000256" key="9">
    <source>
        <dbReference type="ARBA" id="ARBA00022777"/>
    </source>
</evidence>
<evidence type="ECO:0000256" key="13">
    <source>
        <dbReference type="ARBA" id="ARBA00023157"/>
    </source>
</evidence>
<dbReference type="EMBL" id="JAYKXN010000002">
    <property type="protein sequence ID" value="KAK7308835.1"/>
    <property type="molecule type" value="Genomic_DNA"/>
</dbReference>
<dbReference type="FunFam" id="3.30.200.20:FF:000059">
    <property type="entry name" value="S-receptor-like serine/threonine-protein kinase"/>
    <property type="match status" value="1"/>
</dbReference>
<dbReference type="InterPro" id="IPR036426">
    <property type="entry name" value="Bulb-type_lectin_dom_sf"/>
</dbReference>
<dbReference type="InterPro" id="IPR024171">
    <property type="entry name" value="SRK-like_kinase"/>
</dbReference>
<dbReference type="SUPFAM" id="SSF51110">
    <property type="entry name" value="alpha-D-mannose-specific plant lectins"/>
    <property type="match status" value="1"/>
</dbReference>
<keyword evidence="15" id="KW-0325">Glycoprotein</keyword>
<dbReference type="InterPro" id="IPR000719">
    <property type="entry name" value="Prot_kinase_dom"/>
</dbReference>
<dbReference type="AlphaFoldDB" id="A0AAN9K0Q1"/>
<dbReference type="GO" id="GO:0016020">
    <property type="term" value="C:membrane"/>
    <property type="evidence" value="ECO:0007669"/>
    <property type="project" value="UniProtKB-SubCell"/>
</dbReference>
<dbReference type="PROSITE" id="PS00107">
    <property type="entry name" value="PROTEIN_KINASE_ATP"/>
    <property type="match status" value="1"/>
</dbReference>
<dbReference type="GO" id="GO:0005524">
    <property type="term" value="F:ATP binding"/>
    <property type="evidence" value="ECO:0007669"/>
    <property type="project" value="UniProtKB-UniRule"/>
</dbReference>
<evidence type="ECO:0000256" key="15">
    <source>
        <dbReference type="ARBA" id="ARBA00023180"/>
    </source>
</evidence>
<feature type="chain" id="PRO_5043006013" description="Receptor-like serine/threonine-protein kinase" evidence="21">
    <location>
        <begin position="23"/>
        <end position="784"/>
    </location>
</feature>
<feature type="signal peptide" evidence="21">
    <location>
        <begin position="1"/>
        <end position="22"/>
    </location>
</feature>
<dbReference type="InterPro" id="IPR011009">
    <property type="entry name" value="Kinase-like_dom_sf"/>
</dbReference>
<keyword evidence="4 18" id="KW-0808">Transferase</keyword>
<keyword evidence="5 20" id="KW-0812">Transmembrane</keyword>
<evidence type="ECO:0000256" key="16">
    <source>
        <dbReference type="ARBA" id="ARBA00047899"/>
    </source>
</evidence>
<keyword evidence="10 18" id="KW-0067">ATP-binding</keyword>
<dbReference type="GO" id="GO:0030246">
    <property type="term" value="F:carbohydrate binding"/>
    <property type="evidence" value="ECO:0007669"/>
    <property type="project" value="UniProtKB-KW"/>
</dbReference>
<keyword evidence="3" id="KW-0245">EGF-like domain</keyword>
<keyword evidence="12 20" id="KW-0472">Membrane</keyword>
<evidence type="ECO:0000256" key="18">
    <source>
        <dbReference type="PIRNR" id="PIRNR000641"/>
    </source>
</evidence>
<keyword evidence="7" id="KW-0430">Lectin</keyword>